<protein>
    <submittedName>
        <fullName evidence="1">Uncharacterized protein</fullName>
    </submittedName>
</protein>
<dbReference type="EMBL" id="CADCTC010000259">
    <property type="protein sequence ID" value="CAA9293324.1"/>
    <property type="molecule type" value="Genomic_DNA"/>
</dbReference>
<evidence type="ECO:0000313" key="1">
    <source>
        <dbReference type="EMBL" id="CAA9293324.1"/>
    </source>
</evidence>
<accession>A0A6J4K1J7</accession>
<proteinExistence type="predicted"/>
<reference evidence="1" key="1">
    <citation type="submission" date="2020-02" db="EMBL/GenBank/DDBJ databases">
        <authorList>
            <person name="Meier V. D."/>
        </authorList>
    </citation>
    <scope>NUCLEOTIDE SEQUENCE</scope>
    <source>
        <strain evidence="1">AVDCRST_MAG77</strain>
    </source>
</reference>
<gene>
    <name evidence="1" type="ORF">AVDCRST_MAG77-4949</name>
</gene>
<name>A0A6J4K1J7_9CHLR</name>
<dbReference type="AlphaFoldDB" id="A0A6J4K1J7"/>
<sequence>MILAARLRKLEKSLKEGFAGGCAVCAPWGWTRDAGQPGDPRANFGACPVCARRPELVSVEDPAAGEAIGAEYAAAGYPLKLLVGVSLADL</sequence>
<organism evidence="1">
    <name type="scientific">uncultured Chloroflexota bacterium</name>
    <dbReference type="NCBI Taxonomy" id="166587"/>
    <lineage>
        <taxon>Bacteria</taxon>
        <taxon>Bacillati</taxon>
        <taxon>Chloroflexota</taxon>
        <taxon>environmental samples</taxon>
    </lineage>
</organism>